<evidence type="ECO:0000313" key="1">
    <source>
        <dbReference type="Proteomes" id="UP000887579"/>
    </source>
</evidence>
<name>A0AC34GA55_9BILA</name>
<dbReference type="Proteomes" id="UP000887579">
    <property type="component" value="Unplaced"/>
</dbReference>
<dbReference type="WBParaSite" id="ES5_v2.g26638.t1">
    <property type="protein sequence ID" value="ES5_v2.g26638.t1"/>
    <property type="gene ID" value="ES5_v2.g26638"/>
</dbReference>
<proteinExistence type="predicted"/>
<reference evidence="2" key="1">
    <citation type="submission" date="2022-11" db="UniProtKB">
        <authorList>
            <consortium name="WormBaseParasite"/>
        </authorList>
    </citation>
    <scope>IDENTIFICATION</scope>
</reference>
<organism evidence="1 2">
    <name type="scientific">Panagrolaimus sp. ES5</name>
    <dbReference type="NCBI Taxonomy" id="591445"/>
    <lineage>
        <taxon>Eukaryota</taxon>
        <taxon>Metazoa</taxon>
        <taxon>Ecdysozoa</taxon>
        <taxon>Nematoda</taxon>
        <taxon>Chromadorea</taxon>
        <taxon>Rhabditida</taxon>
        <taxon>Tylenchina</taxon>
        <taxon>Panagrolaimomorpha</taxon>
        <taxon>Panagrolaimoidea</taxon>
        <taxon>Panagrolaimidae</taxon>
        <taxon>Panagrolaimus</taxon>
    </lineage>
</organism>
<protein>
    <submittedName>
        <fullName evidence="2">Uncharacterized protein</fullName>
    </submittedName>
</protein>
<sequence>MSAKKKKIVSECSACGCFLLTKDSEKHKIHCGKEVDESPIQIISPGITLIGITATIEKREAFLPPDYFGWEKHENILMHPESLSILGILPRSSVIYKFGEEEKVGVVWPCDELPQMRISLINIPGEKRVIVYPVKASTSFDSINLIPIDEAKFLLNILVKL</sequence>
<accession>A0AC34GA55</accession>
<evidence type="ECO:0000313" key="2">
    <source>
        <dbReference type="WBParaSite" id="ES5_v2.g26638.t1"/>
    </source>
</evidence>